<accession>A0A0F9C3T1</accession>
<proteinExistence type="predicted"/>
<dbReference type="EMBL" id="LAZR01034948">
    <property type="protein sequence ID" value="KKL28860.1"/>
    <property type="molecule type" value="Genomic_DNA"/>
</dbReference>
<evidence type="ECO:0000313" key="1">
    <source>
        <dbReference type="EMBL" id="KKL28860.1"/>
    </source>
</evidence>
<reference evidence="1" key="1">
    <citation type="journal article" date="2015" name="Nature">
        <title>Complex archaea that bridge the gap between prokaryotes and eukaryotes.</title>
        <authorList>
            <person name="Spang A."/>
            <person name="Saw J.H."/>
            <person name="Jorgensen S.L."/>
            <person name="Zaremba-Niedzwiedzka K."/>
            <person name="Martijn J."/>
            <person name="Lind A.E."/>
            <person name="van Eijk R."/>
            <person name="Schleper C."/>
            <person name="Guy L."/>
            <person name="Ettema T.J."/>
        </authorList>
    </citation>
    <scope>NUCLEOTIDE SEQUENCE</scope>
</reference>
<organism evidence="1">
    <name type="scientific">marine sediment metagenome</name>
    <dbReference type="NCBI Taxonomy" id="412755"/>
    <lineage>
        <taxon>unclassified sequences</taxon>
        <taxon>metagenomes</taxon>
        <taxon>ecological metagenomes</taxon>
    </lineage>
</organism>
<dbReference type="AlphaFoldDB" id="A0A0F9C3T1"/>
<comment type="caution">
    <text evidence="1">The sequence shown here is derived from an EMBL/GenBank/DDBJ whole genome shotgun (WGS) entry which is preliminary data.</text>
</comment>
<name>A0A0F9C3T1_9ZZZZ</name>
<feature type="non-terminal residue" evidence="1">
    <location>
        <position position="137"/>
    </location>
</feature>
<gene>
    <name evidence="1" type="ORF">LCGC14_2370940</name>
</gene>
<protein>
    <submittedName>
        <fullName evidence="1">Uncharacterized protein</fullName>
    </submittedName>
</protein>
<sequence>MAKREVVRKLERIRSDTLVGMTVECWSYEGELEKITGCDMCSGAGVIAPEGGLYNMAVVGGAMGAVLDLVRELMPETADPDLKAAVRWMSNYRTEAAVYFLAQSDNLDMVMEMADRYAKLQGERSEYLDLLYGRLKP</sequence>